<comment type="caution">
    <text evidence="1">The sequence shown here is derived from an EMBL/GenBank/DDBJ whole genome shotgun (WGS) entry which is preliminary data.</text>
</comment>
<dbReference type="Proteomes" id="UP000235388">
    <property type="component" value="Unassembled WGS sequence"/>
</dbReference>
<organism evidence="1 2">
    <name type="scientific">Puccinia coronata f. sp. avenae</name>
    <dbReference type="NCBI Taxonomy" id="200324"/>
    <lineage>
        <taxon>Eukaryota</taxon>
        <taxon>Fungi</taxon>
        <taxon>Dikarya</taxon>
        <taxon>Basidiomycota</taxon>
        <taxon>Pucciniomycotina</taxon>
        <taxon>Pucciniomycetes</taxon>
        <taxon>Pucciniales</taxon>
        <taxon>Pucciniaceae</taxon>
        <taxon>Puccinia</taxon>
    </lineage>
</organism>
<reference evidence="1 2" key="1">
    <citation type="submission" date="2017-11" db="EMBL/GenBank/DDBJ databases">
        <title>De novo assembly and phasing of dikaryotic genomes from two isolates of Puccinia coronata f. sp. avenae, the causal agent of oat crown rust.</title>
        <authorList>
            <person name="Miller M.E."/>
            <person name="Zhang Y."/>
            <person name="Omidvar V."/>
            <person name="Sperschneider J."/>
            <person name="Schwessinger B."/>
            <person name="Raley C."/>
            <person name="Palmer J.M."/>
            <person name="Garnica D."/>
            <person name="Upadhyaya N."/>
            <person name="Rathjen J."/>
            <person name="Taylor J.M."/>
            <person name="Park R.F."/>
            <person name="Dodds P.N."/>
            <person name="Hirsch C.D."/>
            <person name="Kianian S.F."/>
            <person name="Figueroa M."/>
        </authorList>
    </citation>
    <scope>NUCLEOTIDE SEQUENCE [LARGE SCALE GENOMIC DNA]</scope>
    <source>
        <strain evidence="1">12NC29</strain>
    </source>
</reference>
<sequence length="225" mass="24746">MLLTTPMASLIFSNNKDFMTALEVEEQAELSSVDSGSTYELLTHTTISLASKGTLDEPSVSPTTAANAILRQNRYRTASSELELYLLGKYLPPAEDTTGWPCAFAQDFDYLSDESEASPSGISAHLDNPELCGPPDLFPFVNIRFPPHPTFVDIGVTHGIDVTRTSSHTQIGLVIITHRDHRKVRPQLFGSVSNWPSLPATMDPVPEVNHHPRNQHFIIAGLHSK</sequence>
<dbReference type="AlphaFoldDB" id="A0A2N5V774"/>
<evidence type="ECO:0000313" key="1">
    <source>
        <dbReference type="EMBL" id="PLW45840.1"/>
    </source>
</evidence>
<keyword evidence="2" id="KW-1185">Reference proteome</keyword>
<proteinExistence type="predicted"/>
<gene>
    <name evidence="1" type="ORF">PCANC_10117</name>
</gene>
<name>A0A2N5V774_9BASI</name>
<accession>A0A2N5V774</accession>
<evidence type="ECO:0000313" key="2">
    <source>
        <dbReference type="Proteomes" id="UP000235388"/>
    </source>
</evidence>
<protein>
    <submittedName>
        <fullName evidence="1">Uncharacterized protein</fullName>
    </submittedName>
</protein>
<dbReference type="EMBL" id="PGCJ01000124">
    <property type="protein sequence ID" value="PLW45840.1"/>
    <property type="molecule type" value="Genomic_DNA"/>
</dbReference>